<dbReference type="Gene3D" id="1.10.10.1770">
    <property type="entry name" value="Gun4-like"/>
    <property type="match status" value="1"/>
</dbReference>
<reference evidence="5" key="1">
    <citation type="submission" date="2018-12" db="EMBL/GenBank/DDBJ databases">
        <title>Genome sequence of Microcystis aeruginosa NIES-4285.</title>
        <authorList>
            <person name="Tanabe Y."/>
        </authorList>
    </citation>
    <scope>NUCLEOTIDE SEQUENCE [LARGE SCALE GENOMIC DNA]</scope>
    <source>
        <strain evidence="5">NIES-4285</strain>
    </source>
</reference>
<dbReference type="PANTHER" id="PTHR22576:SF37">
    <property type="entry name" value="MUCOSA-ASSOCIATED LYMPHOID TISSUE LYMPHOMA TRANSLOCATION PROTEIN 1"/>
    <property type="match status" value="1"/>
</dbReference>
<feature type="chain" id="PRO_5019159583" evidence="2">
    <location>
        <begin position="25"/>
        <end position="512"/>
    </location>
</feature>
<dbReference type="InterPro" id="IPR052039">
    <property type="entry name" value="Caspase-related_regulators"/>
</dbReference>
<dbReference type="SUPFAM" id="SSF52129">
    <property type="entry name" value="Caspase-like"/>
    <property type="match status" value="1"/>
</dbReference>
<evidence type="ECO:0000256" key="1">
    <source>
        <dbReference type="SAM" id="MobiDB-lite"/>
    </source>
</evidence>
<dbReference type="Pfam" id="PF05419">
    <property type="entry name" value="GUN4"/>
    <property type="match status" value="1"/>
</dbReference>
<dbReference type="Proteomes" id="UP000289660">
    <property type="component" value="Unassembled WGS sequence"/>
</dbReference>
<evidence type="ECO:0000256" key="2">
    <source>
        <dbReference type="SAM" id="SignalP"/>
    </source>
</evidence>
<sequence length="512" mass="56023">MLPLKPIFFSVATGLTVIAFAGFAANTTPKTVVLAKDGGFRSPSLQGQLKGIDPRLVAQKQPKFALVIGNANYEEGALSNPVNDATDMAKALRELDFEVTLLQNQDLRSMETAINDFSRQLRKGGVGVFYYAGHGVQVEGENYLIPLKAQLLNEKDARYEAVALGKVLNAMEEARNQVNIIIIDACRDNPFYRRWRSSRRGSNVRGLTAVSPPSGIIIAYATREGNTAADGVGQRNSPFTSALLENIKKPNIDVQLMFRRVSTSVKEKTNAVQQPWTEGNLEGGEFYLNPQQSVAVSPSPPSPPSITPSPQPSPSPVFTPQPTPPTQPRSTLISSTTGVDYTTLRELLQQKKWKEADQKTWDLMLAAAKREKEGWIDRKSAEKFSCEDLRMIDREWLDASGGQFGFSVQLAIYKQTGNPIGDYNWQAYDRFADAVGWRVNGNWKDYSDLTWSTNAPSSAPKGHLPVGWVGAVAGYGGLWVWGSPESSVDEVGIELGVGVGSPLALRLVNCSI</sequence>
<name>A0A402DBJ1_MICAE</name>
<dbReference type="AlphaFoldDB" id="A0A402DBJ1"/>
<dbReference type="InterPro" id="IPR008629">
    <property type="entry name" value="GUN4-like"/>
</dbReference>
<comment type="caution">
    <text evidence="4">The sequence shown here is derived from an EMBL/GenBank/DDBJ whole genome shotgun (WGS) entry which is preliminary data.</text>
</comment>
<proteinExistence type="predicted"/>
<dbReference type="PROSITE" id="PS50208">
    <property type="entry name" value="CASPASE_P20"/>
    <property type="match status" value="1"/>
</dbReference>
<dbReference type="InterPro" id="IPR011600">
    <property type="entry name" value="Pept_C14_caspase"/>
</dbReference>
<evidence type="ECO:0000313" key="5">
    <source>
        <dbReference type="Proteomes" id="UP000289660"/>
    </source>
</evidence>
<dbReference type="SUPFAM" id="SSF140869">
    <property type="entry name" value="GUN4-like"/>
    <property type="match status" value="1"/>
</dbReference>
<dbReference type="Gene3D" id="1.25.40.620">
    <property type="match status" value="1"/>
</dbReference>
<dbReference type="InterPro" id="IPR037215">
    <property type="entry name" value="GUN4-like_sf"/>
</dbReference>
<dbReference type="Pfam" id="PF00656">
    <property type="entry name" value="Peptidase_C14"/>
    <property type="match status" value="1"/>
</dbReference>
<feature type="signal peptide" evidence="2">
    <location>
        <begin position="1"/>
        <end position="24"/>
    </location>
</feature>
<dbReference type="Gene3D" id="3.40.50.1460">
    <property type="match status" value="1"/>
</dbReference>
<dbReference type="InterPro" id="IPR001309">
    <property type="entry name" value="Pept_C14_p20"/>
</dbReference>
<evidence type="ECO:0000259" key="3">
    <source>
        <dbReference type="PROSITE" id="PS50208"/>
    </source>
</evidence>
<dbReference type="GO" id="GO:0004197">
    <property type="term" value="F:cysteine-type endopeptidase activity"/>
    <property type="evidence" value="ECO:0007669"/>
    <property type="project" value="InterPro"/>
</dbReference>
<protein>
    <submittedName>
        <fullName evidence="4">Ycf53-like protein</fullName>
    </submittedName>
</protein>
<dbReference type="EMBL" id="BIFY01000018">
    <property type="protein sequence ID" value="GCE59567.1"/>
    <property type="molecule type" value="Genomic_DNA"/>
</dbReference>
<evidence type="ECO:0000313" key="4">
    <source>
        <dbReference type="EMBL" id="GCE59567.1"/>
    </source>
</evidence>
<dbReference type="GO" id="GO:0006508">
    <property type="term" value="P:proteolysis"/>
    <property type="evidence" value="ECO:0007669"/>
    <property type="project" value="InterPro"/>
</dbReference>
<dbReference type="InterPro" id="IPR029030">
    <property type="entry name" value="Caspase-like_dom_sf"/>
</dbReference>
<feature type="compositionally biased region" description="Pro residues" evidence="1">
    <location>
        <begin position="298"/>
        <end position="327"/>
    </location>
</feature>
<dbReference type="PANTHER" id="PTHR22576">
    <property type="entry name" value="MUCOSA ASSOCIATED LYMPHOID TISSUE LYMPHOMA TRANSLOCATION PROTEIN 1/PARACASPASE"/>
    <property type="match status" value="1"/>
</dbReference>
<dbReference type="RefSeq" id="WP_253845141.1">
    <property type="nucleotide sequence ID" value="NZ_BIFY01000018.1"/>
</dbReference>
<accession>A0A402DBJ1</accession>
<feature type="domain" description="Caspase family p20" evidence="3">
    <location>
        <begin position="61"/>
        <end position="190"/>
    </location>
</feature>
<dbReference type="CDD" id="cd16383">
    <property type="entry name" value="GUN4"/>
    <property type="match status" value="1"/>
</dbReference>
<feature type="region of interest" description="Disordered" evidence="1">
    <location>
        <begin position="292"/>
        <end position="335"/>
    </location>
</feature>
<keyword evidence="2" id="KW-0732">Signal</keyword>
<organism evidence="4 5">
    <name type="scientific">Microcystis aeruginosa NIES-4285</name>
    <dbReference type="NCBI Taxonomy" id="2497681"/>
    <lineage>
        <taxon>Bacteria</taxon>
        <taxon>Bacillati</taxon>
        <taxon>Cyanobacteriota</taxon>
        <taxon>Cyanophyceae</taxon>
        <taxon>Oscillatoriophycideae</taxon>
        <taxon>Chroococcales</taxon>
        <taxon>Microcystaceae</taxon>
        <taxon>Microcystis</taxon>
    </lineage>
</organism>
<gene>
    <name evidence="4" type="ORF">MiAbB_01485</name>
</gene>